<reference evidence="10" key="1">
    <citation type="submission" date="2014-12" db="EMBL/GenBank/DDBJ databases">
        <title>Complete genome sequence of a multi-drug resistant Klebsiella pneumoniae.</title>
        <authorList>
            <person name="Hua X."/>
            <person name="Chen Q."/>
            <person name="Li X."/>
            <person name="Feng Y."/>
            <person name="Ruan Z."/>
            <person name="Yu Y."/>
        </authorList>
    </citation>
    <scope>NUCLEOTIDE SEQUENCE [LARGE SCALE GENOMIC DNA]</scope>
    <source>
        <strain evidence="10">5.12</strain>
    </source>
</reference>
<feature type="transmembrane region" description="Helical" evidence="6">
    <location>
        <begin position="550"/>
        <end position="567"/>
    </location>
</feature>
<keyword evidence="3" id="KW-0547">Nucleotide-binding</keyword>
<evidence type="ECO:0000256" key="2">
    <source>
        <dbReference type="ARBA" id="ARBA00022679"/>
    </source>
</evidence>
<keyword evidence="10" id="KW-1185">Reference proteome</keyword>
<dbReference type="SUPFAM" id="SSF81606">
    <property type="entry name" value="PP2C-like"/>
    <property type="match status" value="1"/>
</dbReference>
<dbReference type="SMART" id="SM00331">
    <property type="entry name" value="PP2C_SIG"/>
    <property type="match status" value="1"/>
</dbReference>
<dbReference type="GO" id="GO:0005524">
    <property type="term" value="F:ATP binding"/>
    <property type="evidence" value="ECO:0007669"/>
    <property type="project" value="UniProtKB-KW"/>
</dbReference>
<dbReference type="PANTHER" id="PTHR24351">
    <property type="entry name" value="RIBOSOMAL PROTEIN S6 KINASE"/>
    <property type="match status" value="1"/>
</dbReference>
<evidence type="ECO:0000256" key="5">
    <source>
        <dbReference type="ARBA" id="ARBA00022840"/>
    </source>
</evidence>
<keyword evidence="4 9" id="KW-0418">Kinase</keyword>
<proteinExistence type="predicted"/>
<dbReference type="Proteomes" id="UP000219285">
    <property type="component" value="Chromosome"/>
</dbReference>
<dbReference type="SMART" id="SM00332">
    <property type="entry name" value="PP2Cc"/>
    <property type="match status" value="1"/>
</dbReference>
<dbReference type="PROSITE" id="PS00109">
    <property type="entry name" value="PROTEIN_KINASE_TYR"/>
    <property type="match status" value="1"/>
</dbReference>
<protein>
    <submittedName>
        <fullName evidence="9">Bifunctional protein-serine/threonine kinase/phosphatase</fullName>
    </submittedName>
</protein>
<dbReference type="OrthoDB" id="9801841at2"/>
<evidence type="ECO:0000256" key="1">
    <source>
        <dbReference type="ARBA" id="ARBA00022527"/>
    </source>
</evidence>
<keyword evidence="5" id="KW-0067">ATP-binding</keyword>
<dbReference type="Gene3D" id="1.10.510.10">
    <property type="entry name" value="Transferase(Phosphotransferase) domain 1"/>
    <property type="match status" value="1"/>
</dbReference>
<dbReference type="Pfam" id="PF00069">
    <property type="entry name" value="Pkinase"/>
    <property type="match status" value="1"/>
</dbReference>
<dbReference type="Pfam" id="PF13672">
    <property type="entry name" value="PP2C_2"/>
    <property type="match status" value="1"/>
</dbReference>
<keyword evidence="6" id="KW-1133">Transmembrane helix</keyword>
<evidence type="ECO:0000313" key="10">
    <source>
        <dbReference type="Proteomes" id="UP000219285"/>
    </source>
</evidence>
<keyword evidence="6" id="KW-0812">Transmembrane</keyword>
<dbReference type="CDD" id="cd14014">
    <property type="entry name" value="STKc_PknB_like"/>
    <property type="match status" value="1"/>
</dbReference>
<dbReference type="InterPro" id="IPR008266">
    <property type="entry name" value="Tyr_kinase_AS"/>
</dbReference>
<dbReference type="Gene3D" id="3.60.40.10">
    <property type="entry name" value="PPM-type phosphatase domain"/>
    <property type="match status" value="1"/>
</dbReference>
<dbReference type="InterPro" id="IPR036457">
    <property type="entry name" value="PPM-type-like_dom_sf"/>
</dbReference>
<keyword evidence="2" id="KW-0808">Transferase</keyword>
<feature type="domain" description="PPM-type phosphatase" evidence="8">
    <location>
        <begin position="5"/>
        <end position="236"/>
    </location>
</feature>
<accession>A0A6M4MBE3</accession>
<dbReference type="EMBL" id="CP052766">
    <property type="protein sequence ID" value="QJR80347.1"/>
    <property type="molecule type" value="Genomic_DNA"/>
</dbReference>
<keyword evidence="6" id="KW-0472">Membrane</keyword>
<dbReference type="PROSITE" id="PS50011">
    <property type="entry name" value="PROTEIN_KINASE_DOM"/>
    <property type="match status" value="1"/>
</dbReference>
<dbReference type="InterPro" id="IPR001932">
    <property type="entry name" value="PPM-type_phosphatase-like_dom"/>
</dbReference>
<organism evidence="9 10">
    <name type="scientific">Alteromonas pelagimontana</name>
    <dbReference type="NCBI Taxonomy" id="1858656"/>
    <lineage>
        <taxon>Bacteria</taxon>
        <taxon>Pseudomonadati</taxon>
        <taxon>Pseudomonadota</taxon>
        <taxon>Gammaproteobacteria</taxon>
        <taxon>Alteromonadales</taxon>
        <taxon>Alteromonadaceae</taxon>
        <taxon>Alteromonas/Salinimonas group</taxon>
        <taxon>Alteromonas</taxon>
    </lineage>
</organism>
<dbReference type="PROSITE" id="PS51746">
    <property type="entry name" value="PPM_2"/>
    <property type="match status" value="1"/>
</dbReference>
<dbReference type="RefSeq" id="WP_075608343.1">
    <property type="nucleotide sequence ID" value="NZ_CP052766.1"/>
</dbReference>
<evidence type="ECO:0000313" key="9">
    <source>
        <dbReference type="EMBL" id="QJR80347.1"/>
    </source>
</evidence>
<gene>
    <name evidence="9" type="ORF">CA267_005935</name>
</gene>
<evidence type="ECO:0000256" key="6">
    <source>
        <dbReference type="SAM" id="Phobius"/>
    </source>
</evidence>
<dbReference type="GO" id="GO:0004674">
    <property type="term" value="F:protein serine/threonine kinase activity"/>
    <property type="evidence" value="ECO:0007669"/>
    <property type="project" value="UniProtKB-KW"/>
</dbReference>
<name>A0A6M4MBE3_9ALTE</name>
<dbReference type="InterPro" id="IPR000719">
    <property type="entry name" value="Prot_kinase_dom"/>
</dbReference>
<dbReference type="CDD" id="cd00143">
    <property type="entry name" value="PP2Cc"/>
    <property type="match status" value="1"/>
</dbReference>
<evidence type="ECO:0000259" key="8">
    <source>
        <dbReference type="PROSITE" id="PS51746"/>
    </source>
</evidence>
<sequence length="571" mass="63737">MLSLSIGQYSSAGDKPVNQDAYGAVIPEESILRTKGAAVAIADGIGSSTVSEIASRSAIKRFLEDYFCTSDASSVEQAAGQVVTAINAVLCAQTRNSPFMGEPEKGFVCTFSSVIFKRDRAYLFHAGDSRMYRLREGKLEQLTRDHRTRSSGQQDVLSNALGIHEDFQLDVQEVKTATNDCFILATDGVYDFLPEPALCDYVMKHIDRLDFAAQSIVEQAFANGSDDNLTVQLIRINAVPADNPKLSSEAENLPVPPVLSPNEKLDNYLIQRHLYASARSHIYLATDIKTRQQLIIKAPSVALADNPGHLEKFMIEEWAARRVRSQHLLSVPETRYSRSYLYTVSNFIEGQTLKQWATDNPAATVENVRILIEQVARGLMALHRDDVLHQDVRPENIMIDNAGTVKIIDFGAASIVGIQKVSGGEESEIPGTAIYAAPEYFLGESGTPQSDQFSLAVLTYFLLCGTYPYGSDVAKCRSVTAQHKLKYRSVLHPNREIPFWVDCTLKKALQPNPHKRYRELSEFIYDLRHPNPKFMNRHRPPLAQRHPIRFWQSVSAGLLMTVLVLLIDKFT</sequence>
<keyword evidence="1" id="KW-0723">Serine/threonine-protein kinase</keyword>
<feature type="domain" description="Protein kinase" evidence="7">
    <location>
        <begin position="268"/>
        <end position="532"/>
    </location>
</feature>
<dbReference type="KEGG" id="apel:CA267_005935"/>
<dbReference type="SUPFAM" id="SSF56112">
    <property type="entry name" value="Protein kinase-like (PK-like)"/>
    <property type="match status" value="1"/>
</dbReference>
<dbReference type="AlphaFoldDB" id="A0A6M4MBE3"/>
<dbReference type="InterPro" id="IPR011009">
    <property type="entry name" value="Kinase-like_dom_sf"/>
</dbReference>
<dbReference type="SMART" id="SM00220">
    <property type="entry name" value="S_TKc"/>
    <property type="match status" value="1"/>
</dbReference>
<evidence type="ECO:0000256" key="4">
    <source>
        <dbReference type="ARBA" id="ARBA00022777"/>
    </source>
</evidence>
<evidence type="ECO:0000259" key="7">
    <source>
        <dbReference type="PROSITE" id="PS50011"/>
    </source>
</evidence>
<evidence type="ECO:0000256" key="3">
    <source>
        <dbReference type="ARBA" id="ARBA00022741"/>
    </source>
</evidence>
<reference evidence="9 10" key="2">
    <citation type="submission" date="2020-04" db="EMBL/GenBank/DDBJ databases">
        <title>Complete genome sequence of Alteromonas pelagimontana 5.12T.</title>
        <authorList>
            <person name="Sinha R.K."/>
            <person name="Krishnan K.P."/>
            <person name="Kurian J.P."/>
        </authorList>
    </citation>
    <scope>NUCLEOTIDE SEQUENCE [LARGE SCALE GENOMIC DNA]</scope>
    <source>
        <strain evidence="9 10">5.12</strain>
    </source>
</reference>